<dbReference type="PANTHER" id="PTHR43708:SF1">
    <property type="entry name" value="GALACTOSE_LACTOSE METABOLISM REGULATORY PROTEIN GAL80"/>
    <property type="match status" value="1"/>
</dbReference>
<dbReference type="EMBL" id="MU839828">
    <property type="protein sequence ID" value="KAK1759799.1"/>
    <property type="molecule type" value="Genomic_DNA"/>
</dbReference>
<organism evidence="3 4">
    <name type="scientific">Echria macrotheca</name>
    <dbReference type="NCBI Taxonomy" id="438768"/>
    <lineage>
        <taxon>Eukaryota</taxon>
        <taxon>Fungi</taxon>
        <taxon>Dikarya</taxon>
        <taxon>Ascomycota</taxon>
        <taxon>Pezizomycotina</taxon>
        <taxon>Sordariomycetes</taxon>
        <taxon>Sordariomycetidae</taxon>
        <taxon>Sordariales</taxon>
        <taxon>Schizotheciaceae</taxon>
        <taxon>Echria</taxon>
    </lineage>
</organism>
<dbReference type="SUPFAM" id="SSF51735">
    <property type="entry name" value="NAD(P)-binding Rossmann-fold domains"/>
    <property type="match status" value="1"/>
</dbReference>
<dbReference type="Gene3D" id="3.30.360.10">
    <property type="entry name" value="Dihydrodipicolinate Reductase, domain 2"/>
    <property type="match status" value="1"/>
</dbReference>
<dbReference type="AlphaFoldDB" id="A0AAJ0BMJ1"/>
<dbReference type="GO" id="GO:0000166">
    <property type="term" value="F:nucleotide binding"/>
    <property type="evidence" value="ECO:0007669"/>
    <property type="project" value="InterPro"/>
</dbReference>
<evidence type="ECO:0000313" key="4">
    <source>
        <dbReference type="Proteomes" id="UP001239445"/>
    </source>
</evidence>
<dbReference type="Gene3D" id="3.40.50.720">
    <property type="entry name" value="NAD(P)-binding Rossmann-like Domain"/>
    <property type="match status" value="1"/>
</dbReference>
<sequence length="390" mass="42852">MSPIRIALIGLSSSAQTAWAASAHLPYLLSPRGRANYTIVALLNSSVAAAEAAIAAYNLPPSTKAYGSPSELAADPDVDLVVCNTRVDVHASTVRASIAAGKAVFCEWPLARDVEEARGLVELARERGVLGKTVIGLQGRFSPLAFALREIIGDGRIGRVVSSEFRSTGGLNVRDTIGEGLEYFMDWKVGGNAYTISFMHAFDTIQSVLGDVLKTTDEGLPLRGHFHIQHPHVKVIRGSEVVKTVTSDVPDLFYITGRLPESPTTQKGATIHLRLRAGQTFPGEPDATWTIHGEKGEIRVVWQNWLDIHRDEDKDRVRVDLHDFNSGKVEPMKYMWEKREEEMPGAARGIGRLYEAFAEAQNNGKGEFGTFELALERHVQLEELVGNWRA</sequence>
<dbReference type="InterPro" id="IPR055080">
    <property type="entry name" value="Gal80p-like_C"/>
</dbReference>
<evidence type="ECO:0008006" key="5">
    <source>
        <dbReference type="Google" id="ProtNLM"/>
    </source>
</evidence>
<name>A0AAJ0BMJ1_9PEZI</name>
<protein>
    <recommendedName>
        <fullName evidence="5">Gfo/Idh/MocA-like oxidoreductase N-terminal domain-containing protein</fullName>
    </recommendedName>
</protein>
<dbReference type="InterPro" id="IPR051317">
    <property type="entry name" value="Gfo/Idh/MocA_oxidoreduct"/>
</dbReference>
<gene>
    <name evidence="3" type="ORF">QBC47DRAFT_292117</name>
</gene>
<feature type="domain" description="Gal80p-like C-terminal" evidence="2">
    <location>
        <begin position="147"/>
        <end position="300"/>
    </location>
</feature>
<reference evidence="3" key="1">
    <citation type="submission" date="2023-06" db="EMBL/GenBank/DDBJ databases">
        <title>Genome-scale phylogeny and comparative genomics of the fungal order Sordariales.</title>
        <authorList>
            <consortium name="Lawrence Berkeley National Laboratory"/>
            <person name="Hensen N."/>
            <person name="Bonometti L."/>
            <person name="Westerberg I."/>
            <person name="Brannstrom I.O."/>
            <person name="Guillou S."/>
            <person name="Cros-Aarteil S."/>
            <person name="Calhoun S."/>
            <person name="Haridas S."/>
            <person name="Kuo A."/>
            <person name="Mondo S."/>
            <person name="Pangilinan J."/>
            <person name="Riley R."/>
            <person name="Labutti K."/>
            <person name="Andreopoulos B."/>
            <person name="Lipzen A."/>
            <person name="Chen C."/>
            <person name="Yanf M."/>
            <person name="Daum C."/>
            <person name="Ng V."/>
            <person name="Clum A."/>
            <person name="Steindorff A."/>
            <person name="Ohm R."/>
            <person name="Martin F."/>
            <person name="Silar P."/>
            <person name="Natvig D."/>
            <person name="Lalanne C."/>
            <person name="Gautier V."/>
            <person name="Ament-Velasquez S.L."/>
            <person name="Kruys A."/>
            <person name="Hutchinson M.I."/>
            <person name="Powell A.J."/>
            <person name="Barry K."/>
            <person name="Miller A.N."/>
            <person name="Grigoriev I.V."/>
            <person name="Debuchy R."/>
            <person name="Gladieux P."/>
            <person name="Thoren M.H."/>
            <person name="Johannesson H."/>
        </authorList>
    </citation>
    <scope>NUCLEOTIDE SEQUENCE</scope>
    <source>
        <strain evidence="3">PSN4</strain>
    </source>
</reference>
<dbReference type="InterPro" id="IPR000683">
    <property type="entry name" value="Gfo/Idh/MocA-like_OxRdtase_N"/>
</dbReference>
<dbReference type="Pfam" id="PF22685">
    <property type="entry name" value="Gal80p_C-like"/>
    <property type="match status" value="1"/>
</dbReference>
<dbReference type="Proteomes" id="UP001239445">
    <property type="component" value="Unassembled WGS sequence"/>
</dbReference>
<proteinExistence type="predicted"/>
<evidence type="ECO:0000313" key="3">
    <source>
        <dbReference type="EMBL" id="KAK1759799.1"/>
    </source>
</evidence>
<feature type="domain" description="Gfo/Idh/MocA-like oxidoreductase N-terminal" evidence="1">
    <location>
        <begin position="4"/>
        <end position="129"/>
    </location>
</feature>
<comment type="caution">
    <text evidence="3">The sequence shown here is derived from an EMBL/GenBank/DDBJ whole genome shotgun (WGS) entry which is preliminary data.</text>
</comment>
<accession>A0AAJ0BMJ1</accession>
<keyword evidence="4" id="KW-1185">Reference proteome</keyword>
<evidence type="ECO:0000259" key="2">
    <source>
        <dbReference type="Pfam" id="PF22685"/>
    </source>
</evidence>
<dbReference type="InterPro" id="IPR036291">
    <property type="entry name" value="NAD(P)-bd_dom_sf"/>
</dbReference>
<dbReference type="Pfam" id="PF01408">
    <property type="entry name" value="GFO_IDH_MocA"/>
    <property type="match status" value="1"/>
</dbReference>
<evidence type="ECO:0000259" key="1">
    <source>
        <dbReference type="Pfam" id="PF01408"/>
    </source>
</evidence>
<dbReference type="PANTHER" id="PTHR43708">
    <property type="entry name" value="CONSERVED EXPRESSED OXIDOREDUCTASE (EUROFUNG)"/>
    <property type="match status" value="1"/>
</dbReference>